<evidence type="ECO:0000256" key="1">
    <source>
        <dbReference type="ARBA" id="ARBA00004236"/>
    </source>
</evidence>
<keyword evidence="5" id="KW-0732">Signal</keyword>
<feature type="signal peptide" evidence="5">
    <location>
        <begin position="1"/>
        <end position="26"/>
    </location>
</feature>
<evidence type="ECO:0000313" key="8">
    <source>
        <dbReference type="Proteomes" id="UP001595989"/>
    </source>
</evidence>
<evidence type="ECO:0000256" key="5">
    <source>
        <dbReference type="SAM" id="SignalP"/>
    </source>
</evidence>
<dbReference type="PANTHER" id="PTHR47737">
    <property type="entry name" value="GLYCINE BETAINE/PROLINE BETAINE TRANSPORT SYSTEM PERMEASE PROTEIN PROW"/>
    <property type="match status" value="1"/>
</dbReference>
<reference evidence="8" key="1">
    <citation type="journal article" date="2019" name="Int. J. Syst. Evol. Microbiol.">
        <title>The Global Catalogue of Microorganisms (GCM) 10K type strain sequencing project: providing services to taxonomists for standard genome sequencing and annotation.</title>
        <authorList>
            <consortium name="The Broad Institute Genomics Platform"/>
            <consortium name="The Broad Institute Genome Sequencing Center for Infectious Disease"/>
            <person name="Wu L."/>
            <person name="Ma J."/>
        </authorList>
    </citation>
    <scope>NUCLEOTIDE SEQUENCE [LARGE SCALE GENOMIC DNA]</scope>
    <source>
        <strain evidence="8">CGMCC 4.7426</strain>
    </source>
</reference>
<evidence type="ECO:0000259" key="6">
    <source>
        <dbReference type="Pfam" id="PF04069"/>
    </source>
</evidence>
<proteinExistence type="predicted"/>
<dbReference type="PANTHER" id="PTHR47737:SF1">
    <property type="entry name" value="GLYCINE BETAINE_PROLINE BETAINE TRANSPORT SYSTEM PERMEASE PROTEIN PROW"/>
    <property type="match status" value="1"/>
</dbReference>
<dbReference type="Gene3D" id="3.40.190.100">
    <property type="entry name" value="Glycine betaine-binding periplasmic protein, domain 2"/>
    <property type="match status" value="1"/>
</dbReference>
<organism evidence="7 8">
    <name type="scientific">Virgibacillus kekensis</name>
    <dbReference type="NCBI Taxonomy" id="202261"/>
    <lineage>
        <taxon>Bacteria</taxon>
        <taxon>Bacillati</taxon>
        <taxon>Bacillota</taxon>
        <taxon>Bacilli</taxon>
        <taxon>Bacillales</taxon>
        <taxon>Bacillaceae</taxon>
        <taxon>Virgibacillus</taxon>
    </lineage>
</organism>
<dbReference type="RefSeq" id="WP_390296720.1">
    <property type="nucleotide sequence ID" value="NZ_JBHSFU010000007.1"/>
</dbReference>
<feature type="chain" id="PRO_5047225002" evidence="5">
    <location>
        <begin position="27"/>
        <end position="311"/>
    </location>
</feature>
<comment type="subcellular location">
    <subcellularLocation>
        <location evidence="1">Cell membrane</location>
    </subcellularLocation>
</comment>
<dbReference type="Pfam" id="PF04069">
    <property type="entry name" value="OpuAC"/>
    <property type="match status" value="2"/>
</dbReference>
<feature type="domain" description="ABC-type glycine betaine transport system substrate-binding" evidence="6">
    <location>
        <begin position="45"/>
        <end position="188"/>
    </location>
</feature>
<evidence type="ECO:0000313" key="7">
    <source>
        <dbReference type="EMBL" id="MFC4559154.1"/>
    </source>
</evidence>
<keyword evidence="4" id="KW-0472">Membrane</keyword>
<comment type="caution">
    <text evidence="7">The sequence shown here is derived from an EMBL/GenBank/DDBJ whole genome shotgun (WGS) entry which is preliminary data.</text>
</comment>
<dbReference type="Gene3D" id="3.10.105.10">
    <property type="entry name" value="Dipeptide-binding Protein, Domain 3"/>
    <property type="match status" value="1"/>
</dbReference>
<dbReference type="SUPFAM" id="SSF53850">
    <property type="entry name" value="Periplasmic binding protein-like II"/>
    <property type="match status" value="2"/>
</dbReference>
<name>A0ABV9DK04_9BACI</name>
<accession>A0ABV9DK04</accession>
<dbReference type="Proteomes" id="UP001595989">
    <property type="component" value="Unassembled WGS sequence"/>
</dbReference>
<keyword evidence="8" id="KW-1185">Reference proteome</keyword>
<dbReference type="PROSITE" id="PS51257">
    <property type="entry name" value="PROKAR_LIPOPROTEIN"/>
    <property type="match status" value="1"/>
</dbReference>
<dbReference type="InterPro" id="IPR007210">
    <property type="entry name" value="ABC_Gly_betaine_transp_sub-bd"/>
</dbReference>
<keyword evidence="2" id="KW-0813">Transport</keyword>
<dbReference type="EMBL" id="JBHSFU010000007">
    <property type="protein sequence ID" value="MFC4559154.1"/>
    <property type="molecule type" value="Genomic_DNA"/>
</dbReference>
<sequence>MRQRFWNRLTVIVGLSILLIAAGCGSGDESDEQGNAGSDNGETNYSEAVDYTITGIEPGAGISVTTEKAIEAYDSLYGWEVTLSSTAAMASELDKAIEDKEPIIITGWNPHWTFAKYPDMKYLDDPKGIYGDVEVIKTIARKGLKEDKPNAYKLIDQFKWEVEDMESIMYESKETGDDIETVAKRWVEDNQDKVSEWTKGVEGVDGVAFELVSTPWDSERSSAFVMKTVMENLGYDVKVTPVQVSVMFESVATGSGDASLAPWMPLTHKDFYEEYKGQFEDLGPNLEGAKIGLVVPSYMDIDSIEDLKPAK</sequence>
<evidence type="ECO:0000256" key="3">
    <source>
        <dbReference type="ARBA" id="ARBA00022475"/>
    </source>
</evidence>
<protein>
    <submittedName>
        <fullName evidence="7">Glycine betaine ABC transporter substrate-binding protein</fullName>
    </submittedName>
</protein>
<evidence type="ECO:0000256" key="4">
    <source>
        <dbReference type="ARBA" id="ARBA00023136"/>
    </source>
</evidence>
<feature type="domain" description="ABC-type glycine betaine transport system substrate-binding" evidence="6">
    <location>
        <begin position="212"/>
        <end position="309"/>
    </location>
</feature>
<keyword evidence="3" id="KW-1003">Cell membrane</keyword>
<gene>
    <name evidence="7" type="ORF">ACFO3D_13225</name>
</gene>
<evidence type="ECO:0000256" key="2">
    <source>
        <dbReference type="ARBA" id="ARBA00022448"/>
    </source>
</evidence>